<dbReference type="GO" id="GO:0000967">
    <property type="term" value="P:rRNA 5'-end processing"/>
    <property type="evidence" value="ECO:0007669"/>
    <property type="project" value="UniProtKB-UniRule"/>
</dbReference>
<dbReference type="GO" id="GO:0016788">
    <property type="term" value="F:hydrolase activity, acting on ester bonds"/>
    <property type="evidence" value="ECO:0007669"/>
    <property type="project" value="UniProtKB-UniRule"/>
</dbReference>
<evidence type="ECO:0000256" key="5">
    <source>
        <dbReference type="HAMAP-Rule" id="MF_00651"/>
    </source>
</evidence>
<keyword evidence="3 5" id="KW-0540">Nuclease</keyword>
<evidence type="ECO:0000256" key="2">
    <source>
        <dbReference type="ARBA" id="ARBA00022517"/>
    </source>
</evidence>
<dbReference type="PANTHER" id="PTHR33317">
    <property type="entry name" value="POLYNUCLEOTIDYL TRANSFERASE, RIBONUCLEASE H-LIKE SUPERFAMILY PROTEIN"/>
    <property type="match status" value="1"/>
</dbReference>
<dbReference type="SMART" id="SM00732">
    <property type="entry name" value="YqgFc"/>
    <property type="match status" value="1"/>
</dbReference>
<sequence length="161" mass="17130">MSQVGRLFAVDWGDKRIGLAVSDELGMLASPVGVLTRRAGKRPPLAELMRQAEELGATGYVFGLPFDPAGAETDRTREVREIAAKLASRQSLPIRLVDERFTTSSALRSIREQGGSTRGRKGDVDAMAACVLLESVLRAASQGVELGEMVVASGDLSADDV</sequence>
<evidence type="ECO:0000313" key="7">
    <source>
        <dbReference type="EMBL" id="AMW04246.1"/>
    </source>
</evidence>
<keyword evidence="4 5" id="KW-0378">Hydrolase</keyword>
<proteinExistence type="inferred from homology"/>
<evidence type="ECO:0000259" key="6">
    <source>
        <dbReference type="SMART" id="SM00732"/>
    </source>
</evidence>
<keyword evidence="8" id="KW-1185">Reference proteome</keyword>
<dbReference type="EMBL" id="CP011454">
    <property type="protein sequence ID" value="AMW04246.1"/>
    <property type="molecule type" value="Genomic_DNA"/>
</dbReference>
<comment type="subcellular location">
    <subcellularLocation>
        <location evidence="5">Cytoplasm</location>
    </subcellularLocation>
</comment>
<dbReference type="HAMAP" id="MF_00651">
    <property type="entry name" value="Nuclease_YqgF"/>
    <property type="match status" value="1"/>
</dbReference>
<gene>
    <name evidence="7" type="ORF">GEMMAAP_04115</name>
</gene>
<dbReference type="Proteomes" id="UP000076404">
    <property type="component" value="Chromosome"/>
</dbReference>
<dbReference type="InterPro" id="IPR005227">
    <property type="entry name" value="YqgF"/>
</dbReference>
<dbReference type="SUPFAM" id="SSF53098">
    <property type="entry name" value="Ribonuclease H-like"/>
    <property type="match status" value="1"/>
</dbReference>
<dbReference type="GO" id="GO:0005829">
    <property type="term" value="C:cytosol"/>
    <property type="evidence" value="ECO:0007669"/>
    <property type="project" value="TreeGrafter"/>
</dbReference>
<evidence type="ECO:0000256" key="3">
    <source>
        <dbReference type="ARBA" id="ARBA00022722"/>
    </source>
</evidence>
<reference evidence="7 8" key="2">
    <citation type="journal article" date="2016" name="Environ. Microbiol. Rep.">
        <title>Metagenomic evidence for the presence of phototrophic Gemmatimonadetes bacteria in diverse environments.</title>
        <authorList>
            <person name="Zeng Y."/>
            <person name="Baumbach J."/>
            <person name="Barbosa E.G."/>
            <person name="Azevedo V."/>
            <person name="Zhang C."/>
            <person name="Koblizek M."/>
        </authorList>
    </citation>
    <scope>NUCLEOTIDE SEQUENCE [LARGE SCALE GENOMIC DNA]</scope>
    <source>
        <strain evidence="7 8">AP64</strain>
    </source>
</reference>
<dbReference type="KEGG" id="gph:GEMMAAP_04115"/>
<dbReference type="PANTHER" id="PTHR33317:SF4">
    <property type="entry name" value="POLYNUCLEOTIDYL TRANSFERASE, RIBONUCLEASE H-LIKE SUPERFAMILY PROTEIN"/>
    <property type="match status" value="1"/>
</dbReference>
<evidence type="ECO:0000256" key="4">
    <source>
        <dbReference type="ARBA" id="ARBA00022801"/>
    </source>
</evidence>
<dbReference type="eggNOG" id="COG0816">
    <property type="taxonomic scope" value="Bacteria"/>
</dbReference>
<name>A0A143BGS7_9BACT</name>
<dbReference type="OrthoDB" id="9790539at2"/>
<dbReference type="NCBIfam" id="TIGR00250">
    <property type="entry name" value="RNAse_H_YqgF"/>
    <property type="match status" value="1"/>
</dbReference>
<dbReference type="EC" id="3.1.-.-" evidence="5"/>
<organism evidence="7 8">
    <name type="scientific">Gemmatimonas phototrophica</name>
    <dbReference type="NCBI Taxonomy" id="1379270"/>
    <lineage>
        <taxon>Bacteria</taxon>
        <taxon>Pseudomonadati</taxon>
        <taxon>Gemmatimonadota</taxon>
        <taxon>Gemmatimonadia</taxon>
        <taxon>Gemmatimonadales</taxon>
        <taxon>Gemmatimonadaceae</taxon>
        <taxon>Gemmatimonas</taxon>
    </lineage>
</organism>
<feature type="domain" description="YqgF/RNase H-like" evidence="6">
    <location>
        <begin position="5"/>
        <end position="106"/>
    </location>
</feature>
<dbReference type="AlphaFoldDB" id="A0A143BGS7"/>
<comment type="function">
    <text evidence="5">Could be a nuclease involved in processing of the 5'-end of pre-16S rRNA.</text>
</comment>
<dbReference type="Gene3D" id="3.30.420.140">
    <property type="entry name" value="YqgF/RNase H-like domain"/>
    <property type="match status" value="1"/>
</dbReference>
<comment type="similarity">
    <text evidence="5">Belongs to the YqgF HJR family.</text>
</comment>
<dbReference type="STRING" id="1379270.GEMMAAP_04115"/>
<keyword evidence="2 5" id="KW-0690">Ribosome biogenesis</keyword>
<dbReference type="RefSeq" id="WP_053334276.1">
    <property type="nucleotide sequence ID" value="NZ_CP011454.1"/>
</dbReference>
<dbReference type="InterPro" id="IPR037027">
    <property type="entry name" value="YqgF/RNaseH-like_dom_sf"/>
</dbReference>
<protein>
    <recommendedName>
        <fullName evidence="5">Putative pre-16S rRNA nuclease</fullName>
        <ecNumber evidence="5">3.1.-.-</ecNumber>
    </recommendedName>
</protein>
<accession>A0A143BGS7</accession>
<dbReference type="InterPro" id="IPR012337">
    <property type="entry name" value="RNaseH-like_sf"/>
</dbReference>
<dbReference type="Pfam" id="PF03652">
    <property type="entry name" value="RuvX"/>
    <property type="match status" value="1"/>
</dbReference>
<keyword evidence="1 5" id="KW-0963">Cytoplasm</keyword>
<evidence type="ECO:0000313" key="8">
    <source>
        <dbReference type="Proteomes" id="UP000076404"/>
    </source>
</evidence>
<dbReference type="GO" id="GO:0004518">
    <property type="term" value="F:nuclease activity"/>
    <property type="evidence" value="ECO:0007669"/>
    <property type="project" value="UniProtKB-KW"/>
</dbReference>
<reference evidence="7 8" key="1">
    <citation type="journal article" date="2014" name="Proc. Natl. Acad. Sci. U.S.A.">
        <title>Functional type 2 photosynthetic reaction centers found in the rare bacterial phylum Gemmatimonadetes.</title>
        <authorList>
            <person name="Zeng Y."/>
            <person name="Feng F."/>
            <person name="Medova H."/>
            <person name="Dean J."/>
            <person name="Koblizek M."/>
        </authorList>
    </citation>
    <scope>NUCLEOTIDE SEQUENCE [LARGE SCALE GENOMIC DNA]</scope>
    <source>
        <strain evidence="7 8">AP64</strain>
    </source>
</reference>
<dbReference type="CDD" id="cd16964">
    <property type="entry name" value="YqgF"/>
    <property type="match status" value="1"/>
</dbReference>
<evidence type="ECO:0000256" key="1">
    <source>
        <dbReference type="ARBA" id="ARBA00022490"/>
    </source>
</evidence>
<dbReference type="InterPro" id="IPR006641">
    <property type="entry name" value="YqgF/RNaseH-like_dom"/>
</dbReference>